<feature type="domain" description="MoaB/Mog" evidence="3">
    <location>
        <begin position="25"/>
        <end position="139"/>
    </location>
</feature>
<evidence type="ECO:0000259" key="3">
    <source>
        <dbReference type="Pfam" id="PF00994"/>
    </source>
</evidence>
<dbReference type="InterPro" id="IPR001453">
    <property type="entry name" value="MoaB/Mog_dom"/>
</dbReference>
<dbReference type="InterPro" id="IPR051920">
    <property type="entry name" value="MPT_Adenylyltrnsfr/MoaC-Rel"/>
</dbReference>
<dbReference type="KEGG" id="kpf:IX53_02805"/>
<dbReference type="Pfam" id="PF00994">
    <property type="entry name" value="MoCF_biosynth"/>
    <property type="match status" value="1"/>
</dbReference>
<evidence type="ECO:0000313" key="5">
    <source>
        <dbReference type="Proteomes" id="UP000035159"/>
    </source>
</evidence>
<dbReference type="PANTHER" id="PTHR43764:SF1">
    <property type="entry name" value="MOLYBDOPTERIN MOLYBDOTRANSFERASE"/>
    <property type="match status" value="1"/>
</dbReference>
<accession>A0A0G2ZBH0</accession>
<dbReference type="Gene3D" id="3.40.980.10">
    <property type="entry name" value="MoaB/Mog-like domain"/>
    <property type="match status" value="1"/>
</dbReference>
<dbReference type="RefSeq" id="WP_047754059.1">
    <property type="nucleotide sequence ID" value="NZ_CAJUHA010000019.1"/>
</dbReference>
<dbReference type="STRING" id="1330330.IX53_02805"/>
<dbReference type="AlphaFoldDB" id="A0A0G2ZBH0"/>
<dbReference type="InterPro" id="IPR036425">
    <property type="entry name" value="MoaB/Mog-like_dom_sf"/>
</dbReference>
<evidence type="ECO:0000256" key="1">
    <source>
        <dbReference type="ARBA" id="ARBA00005046"/>
    </source>
</evidence>
<dbReference type="Proteomes" id="UP000035159">
    <property type="component" value="Chromosome"/>
</dbReference>
<sequence>MYTASILRVLESGYDESNYTIELCKRILAKFGFEVYTQESVEPVMSALKEAIFSTARDSELVIVLGGTGLLREDIATEAVLSIIDKRAQGLEISMVHNALKKNHEFSLYRCAAGTILNSVVLSVPGQKDAVEWYLEPVLNTIKTLLDKWRRTQYDADETHG</sequence>
<keyword evidence="2" id="KW-0501">Molybdenum cofactor biosynthesis</keyword>
<gene>
    <name evidence="4" type="ORF">IX53_02805</name>
</gene>
<keyword evidence="5" id="KW-1185">Reference proteome</keyword>
<evidence type="ECO:0000313" key="4">
    <source>
        <dbReference type="EMBL" id="AKI96924.1"/>
    </source>
</evidence>
<evidence type="ECO:0000256" key="2">
    <source>
        <dbReference type="ARBA" id="ARBA00023150"/>
    </source>
</evidence>
<reference evidence="4 5" key="1">
    <citation type="submission" date="2015-04" db="EMBL/GenBank/DDBJ databases">
        <title>Complete Genome Sequence of Kosmotoga pacifica SLHLJ1.</title>
        <authorList>
            <person name="Jiang L.J."/>
            <person name="Shao Z.Z."/>
            <person name="Jebbar M."/>
        </authorList>
    </citation>
    <scope>NUCLEOTIDE SEQUENCE [LARGE SCALE GENOMIC DNA]</scope>
    <source>
        <strain evidence="4 5">SLHLJ1</strain>
    </source>
</reference>
<protein>
    <recommendedName>
        <fullName evidence="3">MoaB/Mog domain-containing protein</fullName>
    </recommendedName>
</protein>
<comment type="pathway">
    <text evidence="1">Cofactor biosynthesis; molybdopterin biosynthesis.</text>
</comment>
<dbReference type="EMBL" id="CP011232">
    <property type="protein sequence ID" value="AKI96924.1"/>
    <property type="molecule type" value="Genomic_DNA"/>
</dbReference>
<dbReference type="PANTHER" id="PTHR43764">
    <property type="entry name" value="MOLYBDENUM COFACTOR BIOSYNTHESIS"/>
    <property type="match status" value="1"/>
</dbReference>
<dbReference type="SUPFAM" id="SSF53218">
    <property type="entry name" value="Molybdenum cofactor biosynthesis proteins"/>
    <property type="match status" value="1"/>
</dbReference>
<proteinExistence type="predicted"/>
<dbReference type="PATRIC" id="fig|1330330.3.peg.564"/>
<dbReference type="GO" id="GO:0006777">
    <property type="term" value="P:Mo-molybdopterin cofactor biosynthetic process"/>
    <property type="evidence" value="ECO:0007669"/>
    <property type="project" value="UniProtKB-KW"/>
</dbReference>
<name>A0A0G2ZBH0_9BACT</name>
<organism evidence="4 5">
    <name type="scientific">Kosmotoga pacifica</name>
    <dbReference type="NCBI Taxonomy" id="1330330"/>
    <lineage>
        <taxon>Bacteria</taxon>
        <taxon>Thermotogati</taxon>
        <taxon>Thermotogota</taxon>
        <taxon>Thermotogae</taxon>
        <taxon>Kosmotogales</taxon>
        <taxon>Kosmotogaceae</taxon>
        <taxon>Kosmotoga</taxon>
    </lineage>
</organism>
<dbReference type="OrthoDB" id="45185at2"/>